<evidence type="ECO:0000256" key="2">
    <source>
        <dbReference type="ARBA" id="ARBA00022448"/>
    </source>
</evidence>
<comment type="function">
    <text evidence="10 12">F(1)F(0) ATP synthase produces ATP from ADP in the presence of a proton or sodium gradient. F-type ATPases consist of two structural domains, F(1) containing the extramembraneous catalytic core and F(0) containing the membrane proton channel, linked together by a central stalk and a peripheral stalk. During catalysis, ATP synthesis in the catalytic domain of F(1) is coupled via a rotary mechanism of the central stalk subunits to proton translocation.</text>
</comment>
<sequence>MNTIMTAADMPLGLNVIEILLHIFNFIILIIGVRFLLYKPIKKFMDKRAQGYAEEEAEHEKKKEEAEKLRAEAEEKIREAEVRAAKIEDDANANAIKEADAILESARKDAKDIVARAEADMAAKEVRERAALSREVTSLALTMSSKILEREVNAEDNEAVIAPLIEQFRAVHGAQAEADESVPVKKKK</sequence>
<keyword evidence="7 12" id="KW-0406">Ion transport</keyword>
<proteinExistence type="inferred from homology"/>
<protein>
    <recommendedName>
        <fullName evidence="12">ATP synthase subunit b</fullName>
    </recommendedName>
    <alternativeName>
        <fullName evidence="12">ATP synthase F(0) sector subunit b</fullName>
    </alternativeName>
    <alternativeName>
        <fullName evidence="12">ATPase subunit I</fullName>
    </alternativeName>
    <alternativeName>
        <fullName evidence="12">F-type ATPase subunit b</fullName>
        <shortName evidence="12">F-ATPase subunit b</shortName>
    </alternativeName>
</protein>
<keyword evidence="3 12" id="KW-0138">CF(0)</keyword>
<reference evidence="15" key="2">
    <citation type="journal article" date="2021" name="PeerJ">
        <title>Extensive microbial diversity within the chicken gut microbiome revealed by metagenomics and culture.</title>
        <authorList>
            <person name="Gilroy R."/>
            <person name="Ravi A."/>
            <person name="Getino M."/>
            <person name="Pursley I."/>
            <person name="Horton D.L."/>
            <person name="Alikhan N.F."/>
            <person name="Baker D."/>
            <person name="Gharbi K."/>
            <person name="Hall N."/>
            <person name="Watson M."/>
            <person name="Adriaenssens E.M."/>
            <person name="Foster-Nyarko E."/>
            <person name="Jarju S."/>
            <person name="Secka A."/>
            <person name="Antonio M."/>
            <person name="Oren A."/>
            <person name="Chaudhuri R.R."/>
            <person name="La Ragione R."/>
            <person name="Hildebrand F."/>
            <person name="Pallen M.J."/>
        </authorList>
    </citation>
    <scope>NUCLEOTIDE SEQUENCE</scope>
    <source>
        <strain evidence="15">517</strain>
    </source>
</reference>
<dbReference type="Pfam" id="PF00430">
    <property type="entry name" value="ATP-synt_B"/>
    <property type="match status" value="1"/>
</dbReference>
<keyword evidence="6 12" id="KW-1133">Transmembrane helix</keyword>
<dbReference type="GO" id="GO:0045259">
    <property type="term" value="C:proton-transporting ATP synthase complex"/>
    <property type="evidence" value="ECO:0007669"/>
    <property type="project" value="UniProtKB-KW"/>
</dbReference>
<evidence type="ECO:0000256" key="3">
    <source>
        <dbReference type="ARBA" id="ARBA00022547"/>
    </source>
</evidence>
<organism evidence="15 16">
    <name type="scientific">Candidatus Stercoripulliclostridium pullicola</name>
    <dbReference type="NCBI Taxonomy" id="2840953"/>
    <lineage>
        <taxon>Bacteria</taxon>
        <taxon>Bacillati</taxon>
        <taxon>Bacillota</taxon>
        <taxon>Clostridia</taxon>
        <taxon>Eubacteriales</taxon>
        <taxon>Candidatus Stercoripulliclostridium</taxon>
    </lineage>
</organism>
<dbReference type="PANTHER" id="PTHR33445">
    <property type="entry name" value="ATP SYNTHASE SUBUNIT B', CHLOROPLASTIC"/>
    <property type="match status" value="1"/>
</dbReference>
<comment type="subunit">
    <text evidence="12">F-type ATPases have 2 components, F(1) - the catalytic core - and F(0) - the membrane proton channel. F(1) has five subunits: alpha(3), beta(3), gamma(1), delta(1), epsilon(1). F(0) has three main subunits: a(1), b(2) and c(10-14). The alpha and beta chains form an alternating ring which encloses part of the gamma chain. F(1) is attached to F(0) by a central stalk formed by the gamma and epsilon chains, while a peripheral stalk is formed by the delta and b chains.</text>
</comment>
<keyword evidence="8 12" id="KW-0472">Membrane</keyword>
<feature type="transmembrane region" description="Helical" evidence="12">
    <location>
        <begin position="19"/>
        <end position="38"/>
    </location>
</feature>
<comment type="function">
    <text evidence="12">Component of the F(0) channel, it forms part of the peripheral stalk, linking F(1) to F(0).</text>
</comment>
<keyword evidence="5 12" id="KW-0375">Hydrogen ion transport</keyword>
<dbReference type="GO" id="GO:0005886">
    <property type="term" value="C:plasma membrane"/>
    <property type="evidence" value="ECO:0007669"/>
    <property type="project" value="UniProtKB-SubCell"/>
</dbReference>
<evidence type="ECO:0000256" key="9">
    <source>
        <dbReference type="ARBA" id="ARBA00023310"/>
    </source>
</evidence>
<dbReference type="GO" id="GO:0012505">
    <property type="term" value="C:endomembrane system"/>
    <property type="evidence" value="ECO:0007669"/>
    <property type="project" value="UniProtKB-SubCell"/>
</dbReference>
<keyword evidence="12" id="KW-1003">Cell membrane</keyword>
<evidence type="ECO:0000256" key="10">
    <source>
        <dbReference type="ARBA" id="ARBA00025198"/>
    </source>
</evidence>
<evidence type="ECO:0000256" key="11">
    <source>
        <dbReference type="ARBA" id="ARBA00037847"/>
    </source>
</evidence>
<evidence type="ECO:0000256" key="7">
    <source>
        <dbReference type="ARBA" id="ARBA00023065"/>
    </source>
</evidence>
<evidence type="ECO:0000313" key="16">
    <source>
        <dbReference type="Proteomes" id="UP000727857"/>
    </source>
</evidence>
<dbReference type="Proteomes" id="UP000727857">
    <property type="component" value="Unassembled WGS sequence"/>
</dbReference>
<evidence type="ECO:0000256" key="8">
    <source>
        <dbReference type="ARBA" id="ARBA00023136"/>
    </source>
</evidence>
<keyword evidence="4 12" id="KW-0812">Transmembrane</keyword>
<feature type="coiled-coil region" evidence="14">
    <location>
        <begin position="49"/>
        <end position="127"/>
    </location>
</feature>
<evidence type="ECO:0000256" key="6">
    <source>
        <dbReference type="ARBA" id="ARBA00022989"/>
    </source>
</evidence>
<accession>A0A940DGL0</accession>
<evidence type="ECO:0000256" key="12">
    <source>
        <dbReference type="HAMAP-Rule" id="MF_01398"/>
    </source>
</evidence>
<dbReference type="NCBIfam" id="TIGR01144">
    <property type="entry name" value="ATP_synt_b"/>
    <property type="match status" value="1"/>
</dbReference>
<dbReference type="InterPro" id="IPR002146">
    <property type="entry name" value="ATP_synth_b/b'su_bac/chlpt"/>
</dbReference>
<dbReference type="PANTHER" id="PTHR33445:SF2">
    <property type="entry name" value="ATP SYNTHASE SUBUNIT B', CHLOROPLASTIC"/>
    <property type="match status" value="1"/>
</dbReference>
<keyword evidence="14" id="KW-0175">Coiled coil</keyword>
<dbReference type="GO" id="GO:0046933">
    <property type="term" value="F:proton-transporting ATP synthase activity, rotational mechanism"/>
    <property type="evidence" value="ECO:0007669"/>
    <property type="project" value="UniProtKB-UniRule"/>
</dbReference>
<evidence type="ECO:0000256" key="14">
    <source>
        <dbReference type="SAM" id="Coils"/>
    </source>
</evidence>
<dbReference type="InterPro" id="IPR005864">
    <property type="entry name" value="ATP_synth_F0_bsu_bac"/>
</dbReference>
<evidence type="ECO:0000256" key="13">
    <source>
        <dbReference type="RuleBase" id="RU003848"/>
    </source>
</evidence>
<evidence type="ECO:0000256" key="1">
    <source>
        <dbReference type="ARBA" id="ARBA00005513"/>
    </source>
</evidence>
<reference evidence="15" key="1">
    <citation type="submission" date="2020-10" db="EMBL/GenBank/DDBJ databases">
        <authorList>
            <person name="Gilroy R."/>
        </authorList>
    </citation>
    <scope>NUCLEOTIDE SEQUENCE</scope>
    <source>
        <strain evidence="15">517</strain>
    </source>
</reference>
<evidence type="ECO:0000256" key="4">
    <source>
        <dbReference type="ARBA" id="ARBA00022692"/>
    </source>
</evidence>
<comment type="similarity">
    <text evidence="1 12 13">Belongs to the ATPase B chain family.</text>
</comment>
<dbReference type="EMBL" id="JADINF010000074">
    <property type="protein sequence ID" value="MBO8423989.1"/>
    <property type="molecule type" value="Genomic_DNA"/>
</dbReference>
<dbReference type="CDD" id="cd06503">
    <property type="entry name" value="ATP-synt_Fo_b"/>
    <property type="match status" value="1"/>
</dbReference>
<dbReference type="GO" id="GO:0046961">
    <property type="term" value="F:proton-transporting ATPase activity, rotational mechanism"/>
    <property type="evidence" value="ECO:0007669"/>
    <property type="project" value="TreeGrafter"/>
</dbReference>
<keyword evidence="2 12" id="KW-0813">Transport</keyword>
<dbReference type="AlphaFoldDB" id="A0A940DGL0"/>
<comment type="subcellular location">
    <subcellularLocation>
        <location evidence="12">Cell membrane</location>
        <topology evidence="12">Single-pass membrane protein</topology>
    </subcellularLocation>
    <subcellularLocation>
        <location evidence="11">Endomembrane system</location>
        <topology evidence="11">Single-pass membrane protein</topology>
    </subcellularLocation>
</comment>
<keyword evidence="9 12" id="KW-0066">ATP synthesis</keyword>
<comment type="caution">
    <text evidence="15">The sequence shown here is derived from an EMBL/GenBank/DDBJ whole genome shotgun (WGS) entry which is preliminary data.</text>
</comment>
<dbReference type="HAMAP" id="MF_01398">
    <property type="entry name" value="ATP_synth_b_bprime"/>
    <property type="match status" value="1"/>
</dbReference>
<gene>
    <name evidence="12 15" type="primary">atpF</name>
    <name evidence="15" type="ORF">IAB16_03110</name>
</gene>
<evidence type="ECO:0000313" key="15">
    <source>
        <dbReference type="EMBL" id="MBO8423989.1"/>
    </source>
</evidence>
<name>A0A940DGL0_9FIRM</name>
<dbReference type="InterPro" id="IPR050059">
    <property type="entry name" value="ATP_synthase_B_chain"/>
</dbReference>
<evidence type="ECO:0000256" key="5">
    <source>
        <dbReference type="ARBA" id="ARBA00022781"/>
    </source>
</evidence>